<dbReference type="eggNOG" id="KOG0101">
    <property type="taxonomic scope" value="Eukaryota"/>
</dbReference>
<dbReference type="Gene3D" id="3.30.420.40">
    <property type="match status" value="2"/>
</dbReference>
<dbReference type="Gene3D" id="3.90.640.10">
    <property type="entry name" value="Actin, Chain A, domain 4"/>
    <property type="match status" value="1"/>
</dbReference>
<evidence type="ECO:0000313" key="1">
    <source>
        <dbReference type="EMBL" id="EXU96322.1"/>
    </source>
</evidence>
<dbReference type="PANTHER" id="PTHR42749:SF1">
    <property type="entry name" value="CELL SHAPE-DETERMINING PROTEIN MREB"/>
    <property type="match status" value="1"/>
</dbReference>
<organism evidence="1 2">
    <name type="scientific">Metarhizium robertsii</name>
    <dbReference type="NCBI Taxonomy" id="568076"/>
    <lineage>
        <taxon>Eukaryota</taxon>
        <taxon>Fungi</taxon>
        <taxon>Dikarya</taxon>
        <taxon>Ascomycota</taxon>
        <taxon>Pezizomycotina</taxon>
        <taxon>Sordariomycetes</taxon>
        <taxon>Hypocreomycetidae</taxon>
        <taxon>Hypocreales</taxon>
        <taxon>Clavicipitaceae</taxon>
        <taxon>Metarhizium</taxon>
    </lineage>
</organism>
<protein>
    <submittedName>
        <fullName evidence="1">HSPA12-like nucleotide binding domain family protein</fullName>
    </submittedName>
</protein>
<dbReference type="PANTHER" id="PTHR42749">
    <property type="entry name" value="CELL SHAPE-DETERMINING PROTEIN MREB"/>
    <property type="match status" value="1"/>
</dbReference>
<dbReference type="Proteomes" id="UP000030151">
    <property type="component" value="Unassembled WGS sequence"/>
</dbReference>
<reference evidence="1 2" key="1">
    <citation type="submission" date="2014-02" db="EMBL/GenBank/DDBJ databases">
        <title>The genome sequence of the entomopathogenic fungus Metarhizium robertsii ARSEF 2575.</title>
        <authorList>
            <person name="Giuliano Garisto Donzelli B."/>
            <person name="Roe B.A."/>
            <person name="Macmil S.L."/>
            <person name="Krasnoff S.B."/>
            <person name="Gibson D.M."/>
        </authorList>
    </citation>
    <scope>NUCLEOTIDE SEQUENCE [LARGE SCALE GENOMIC DNA]</scope>
    <source>
        <strain evidence="1 2">ARSEF 2575</strain>
    </source>
</reference>
<comment type="caution">
    <text evidence="1">The sequence shown here is derived from an EMBL/GenBank/DDBJ whole genome shotgun (WGS) entry which is preliminary data.</text>
</comment>
<dbReference type="HOGENOM" id="CLU_009958_3_1_1"/>
<gene>
    <name evidence="1" type="ORF">X797_010583</name>
</gene>
<dbReference type="SUPFAM" id="SSF53067">
    <property type="entry name" value="Actin-like ATPase domain"/>
    <property type="match status" value="2"/>
</dbReference>
<name>A0A0A1UNZ9_9HYPO</name>
<accession>A0A0A1UNZ9</accession>
<sequence length="609" mass="67657">MSHRADAASGRLHVYVGVDFGTTFTGVSWMAPALKEGAITLVRDWPGGSAYKVPTILAKEATENDRMWGFLCNHLDESSKWRFLKLSLDREPGQLKGTPWAPNSTSEAYALVEDYLRQVYRHIRRSIPSKIANEAPGLQGWDSWEIDFVFSVPGTWSPPVVHRFLETARRAGFGGQAHHKVVPGLTESVAAVVATSEMNIPLVEGDAFLSIDAGGGTTDLAFVTVQSMKPIMMKQVLPATAIGVGSVMIDLTFKNLVEARLEDYTKSPDLSRACAAEMSQGNEFQIWKCTYAAGQNAMGHMFRATPISNAFDNLPSPVANELASFKREELDQMFDRQIQDIQSHFVSAVDEFERVGGKRVGHVVLSGGLGASDYVLEKLQEFLEWLRNTRPCLREAELVRYSNPPIAVVRGLLIDRKNGILGPRIARASYGVVSEQVDSNHRQRGDDSQGQITWVIKQGDTIQRHHRVTHQIARTFRKGDAEEWTVGIVCSSRSPRYLPNKMQQCFYSPQRSAGRGEEQVSPTPSVPEVRVRVATCRRGLWPMPRSRRLQPRRFPRNDSGKAFDGPSHTAMALTLLRYNCTPGQLLFSSHGSLALEFRLCFHGCFGPGG</sequence>
<dbReference type="InterPro" id="IPR043129">
    <property type="entry name" value="ATPase_NBD"/>
</dbReference>
<evidence type="ECO:0000313" key="2">
    <source>
        <dbReference type="Proteomes" id="UP000030151"/>
    </source>
</evidence>
<proteinExistence type="predicted"/>
<dbReference type="OrthoDB" id="2394218at2759"/>
<dbReference type="EMBL" id="JELW01000051">
    <property type="protein sequence ID" value="EXU96322.1"/>
    <property type="molecule type" value="Genomic_DNA"/>
</dbReference>
<dbReference type="CDD" id="cd10170">
    <property type="entry name" value="ASKHA_NBD_HSP70"/>
    <property type="match status" value="1"/>
</dbReference>
<dbReference type="AlphaFoldDB" id="A0A0A1UNZ9"/>